<feature type="region of interest" description="Disordered" evidence="1">
    <location>
        <begin position="340"/>
        <end position="362"/>
    </location>
</feature>
<name>A0A4C1U107_EUMVA</name>
<dbReference type="AlphaFoldDB" id="A0A4C1U107"/>
<reference evidence="2 3" key="1">
    <citation type="journal article" date="2019" name="Commun. Biol.">
        <title>The bagworm genome reveals a unique fibroin gene that provides high tensile strength.</title>
        <authorList>
            <person name="Kono N."/>
            <person name="Nakamura H."/>
            <person name="Ohtoshi R."/>
            <person name="Tomita M."/>
            <person name="Numata K."/>
            <person name="Arakawa K."/>
        </authorList>
    </citation>
    <scope>NUCLEOTIDE SEQUENCE [LARGE SCALE GENOMIC DNA]</scope>
</reference>
<comment type="caution">
    <text evidence="2">The sequence shown here is derived from an EMBL/GenBank/DDBJ whole genome shotgun (WGS) entry which is preliminary data.</text>
</comment>
<evidence type="ECO:0000256" key="1">
    <source>
        <dbReference type="SAM" id="MobiDB-lite"/>
    </source>
</evidence>
<dbReference type="EMBL" id="BGZK01000114">
    <property type="protein sequence ID" value="GBP20035.1"/>
    <property type="molecule type" value="Genomic_DNA"/>
</dbReference>
<accession>A0A4C1U107</accession>
<sequence length="362" mass="39881">MRFLRFAIVIPLHNVDRLLESDKILEGIECLNEAYPALRRDTRARKPGAFELLCVPLPISKDGSILLPYPSHLKTSMSFRSPRIHTGDSESLTGCGDTVHHPSRLVSGGAKRSQHQQKSLFRRRAVVALYKTTSSLVEKLRKKSASGNIWRKVITYILKGWLKKIKNPILKPYHQFRTRLSVGNGKVMRGRRGVTPSNLQDAILGEIYSSYFGIVKTKAATRARPWNGPSAEAAPPSPFYRIRSDFLGGAKIHYGQSVRPDGRGGSDSHELKIPEALRRSPLAHGLLNPRSVSGVRKLRERSLGAETVCGLGAQTAGSPEHIAGTDARGLAAAARLTLRGTPHTRTRAEPDTNAARRNTDTQ</sequence>
<gene>
    <name evidence="2" type="ORF">EVAR_13801_1</name>
</gene>
<proteinExistence type="predicted"/>
<evidence type="ECO:0000313" key="2">
    <source>
        <dbReference type="EMBL" id="GBP20035.1"/>
    </source>
</evidence>
<organism evidence="2 3">
    <name type="scientific">Eumeta variegata</name>
    <name type="common">Bagworm moth</name>
    <name type="synonym">Eumeta japonica</name>
    <dbReference type="NCBI Taxonomy" id="151549"/>
    <lineage>
        <taxon>Eukaryota</taxon>
        <taxon>Metazoa</taxon>
        <taxon>Ecdysozoa</taxon>
        <taxon>Arthropoda</taxon>
        <taxon>Hexapoda</taxon>
        <taxon>Insecta</taxon>
        <taxon>Pterygota</taxon>
        <taxon>Neoptera</taxon>
        <taxon>Endopterygota</taxon>
        <taxon>Lepidoptera</taxon>
        <taxon>Glossata</taxon>
        <taxon>Ditrysia</taxon>
        <taxon>Tineoidea</taxon>
        <taxon>Psychidae</taxon>
        <taxon>Oiketicinae</taxon>
        <taxon>Eumeta</taxon>
    </lineage>
</organism>
<dbReference type="Proteomes" id="UP000299102">
    <property type="component" value="Unassembled WGS sequence"/>
</dbReference>
<dbReference type="OrthoDB" id="8038132at2759"/>
<evidence type="ECO:0000313" key="3">
    <source>
        <dbReference type="Proteomes" id="UP000299102"/>
    </source>
</evidence>
<protein>
    <submittedName>
        <fullName evidence="2">Uncharacterized protein</fullName>
    </submittedName>
</protein>
<keyword evidence="3" id="KW-1185">Reference proteome</keyword>